<dbReference type="InterPro" id="IPR042470">
    <property type="entry name" value="RMI1_N_C_sf"/>
</dbReference>
<dbReference type="Gene3D" id="2.40.50.770">
    <property type="entry name" value="RecQ-mediated genome instability protein Rmi1, C-terminal domain"/>
    <property type="match status" value="1"/>
</dbReference>
<comment type="caution">
    <text evidence="2">The sequence shown here is derived from an EMBL/GenBank/DDBJ whole genome shotgun (WGS) entry which is preliminary data.</text>
</comment>
<protein>
    <recommendedName>
        <fullName evidence="1">RecQ mediated genome instability protein 1 OB-fold domain-containing protein</fullName>
    </recommendedName>
</protein>
<reference evidence="2 3" key="1">
    <citation type="submission" date="2017-04" db="EMBL/GenBank/DDBJ databases">
        <title>Draft genome of the yeast Clavispora lusitaniae type strain CBS 6936.</title>
        <authorList>
            <person name="Durrens P."/>
            <person name="Klopp C."/>
            <person name="Biteau N."/>
            <person name="Fitton-Ouhabi V."/>
            <person name="Dementhon K."/>
            <person name="Accoceberry I."/>
            <person name="Sherman D.J."/>
            <person name="Noel T."/>
        </authorList>
    </citation>
    <scope>NUCLEOTIDE SEQUENCE [LARGE SCALE GENOMIC DNA]</scope>
    <source>
        <strain evidence="2 3">CBS 6936</strain>
    </source>
</reference>
<dbReference type="KEGG" id="clus:A9F13_03g01144"/>
<accession>A0AA91Q2B8</accession>
<dbReference type="Proteomes" id="UP000195602">
    <property type="component" value="Unassembled WGS sequence"/>
</dbReference>
<evidence type="ECO:0000313" key="2">
    <source>
        <dbReference type="EMBL" id="OVF09985.1"/>
    </source>
</evidence>
<proteinExistence type="predicted"/>
<evidence type="ECO:0000259" key="1">
    <source>
        <dbReference type="Pfam" id="PF08585"/>
    </source>
</evidence>
<dbReference type="AlphaFoldDB" id="A0AA91Q2B8"/>
<dbReference type="InterPro" id="IPR013894">
    <property type="entry name" value="RMI1_OB"/>
</dbReference>
<name>A0AA91Q2B8_CLALS</name>
<organism evidence="2 3">
    <name type="scientific">Clavispora lusitaniae</name>
    <name type="common">Candida lusitaniae</name>
    <dbReference type="NCBI Taxonomy" id="36911"/>
    <lineage>
        <taxon>Eukaryota</taxon>
        <taxon>Fungi</taxon>
        <taxon>Dikarya</taxon>
        <taxon>Ascomycota</taxon>
        <taxon>Saccharomycotina</taxon>
        <taxon>Pichiomycetes</taxon>
        <taxon>Metschnikowiaceae</taxon>
        <taxon>Clavispora</taxon>
    </lineage>
</organism>
<feature type="domain" description="RecQ mediated genome instability protein 1 OB-fold" evidence="1">
    <location>
        <begin position="15"/>
        <end position="152"/>
    </location>
</feature>
<dbReference type="Pfam" id="PF08585">
    <property type="entry name" value="RMI1_N_C"/>
    <property type="match status" value="1"/>
</dbReference>
<dbReference type="EMBL" id="LYUB02000003">
    <property type="protein sequence ID" value="OVF09985.1"/>
    <property type="molecule type" value="Genomic_DNA"/>
</dbReference>
<evidence type="ECO:0000313" key="3">
    <source>
        <dbReference type="Proteomes" id="UP000195602"/>
    </source>
</evidence>
<gene>
    <name evidence="2" type="ORF">A9F13_03g01144</name>
</gene>
<sequence>MAAFNVHDYINVEEFSLPQAVSCHILQIANIAESREKSLEEWKYYDNPNTAPFERMEHVGRPVIYGIDLDATENEPRPQSPGTYKLLLDDGHGHQFYAFEMEELPFLHPREKATSNPLPVPLGGRLVLQKGTTVCDGMVLLRKHQCQYLGVDTSTGLAKELNAGVVKKYIQIMERS</sequence>